<protein>
    <recommendedName>
        <fullName evidence="3">Lipocalin-like domain-containing protein</fullName>
    </recommendedName>
</protein>
<organism evidence="1 2">
    <name type="scientific">Kangiella spongicola</name>
    <dbReference type="NCBI Taxonomy" id="796379"/>
    <lineage>
        <taxon>Bacteria</taxon>
        <taxon>Pseudomonadati</taxon>
        <taxon>Pseudomonadota</taxon>
        <taxon>Gammaproteobacteria</taxon>
        <taxon>Kangiellales</taxon>
        <taxon>Kangiellaceae</taxon>
        <taxon>Kangiella</taxon>
    </lineage>
</organism>
<evidence type="ECO:0000313" key="2">
    <source>
        <dbReference type="Proteomes" id="UP000247689"/>
    </source>
</evidence>
<dbReference type="Proteomes" id="UP000247689">
    <property type="component" value="Unassembled WGS sequence"/>
</dbReference>
<sequence>MKTLALFLVVINLVSCSSENTYPDYKNKIIGKWRINNPGVPYYYGEAEYKENGEMIGWSKAIYPDGAIEEILFHDSWRIEGNKIFFSPLKNYEIEALNKGVTDTIIDINSKEMILLNADGKKLIRTRVK</sequence>
<reference evidence="1 2" key="1">
    <citation type="submission" date="2018-05" db="EMBL/GenBank/DDBJ databases">
        <title>Kangiella spongicola genome sequence.</title>
        <authorList>
            <person name="Maclea K.S."/>
            <person name="Goen A.E."/>
            <person name="Kelley C."/>
            <person name="Underriner A."/>
            <person name="Silverwood T."/>
            <person name="Trachtenberg A.M."/>
        </authorList>
    </citation>
    <scope>NUCLEOTIDE SEQUENCE [LARGE SCALE GENOMIC DNA]</scope>
    <source>
        <strain evidence="1 2">ATCC BAA-2076</strain>
    </source>
</reference>
<gene>
    <name evidence="1" type="ORF">DL796_09990</name>
</gene>
<proteinExistence type="predicted"/>
<comment type="caution">
    <text evidence="1">The sequence shown here is derived from an EMBL/GenBank/DDBJ whole genome shotgun (WGS) entry which is preliminary data.</text>
</comment>
<evidence type="ECO:0008006" key="3">
    <source>
        <dbReference type="Google" id="ProtNLM"/>
    </source>
</evidence>
<name>A0A318D0Z0_9GAMM</name>
<dbReference type="EMBL" id="QICH01000003">
    <property type="protein sequence ID" value="PXF62651.1"/>
    <property type="molecule type" value="Genomic_DNA"/>
</dbReference>
<keyword evidence="2" id="KW-1185">Reference proteome</keyword>
<dbReference type="OrthoDB" id="9856186at2"/>
<accession>A0A318D0Z0</accession>
<dbReference type="AlphaFoldDB" id="A0A318D0Z0"/>
<evidence type="ECO:0000313" key="1">
    <source>
        <dbReference type="EMBL" id="PXF62651.1"/>
    </source>
</evidence>
<dbReference type="RefSeq" id="WP_110201560.1">
    <property type="nucleotide sequence ID" value="NZ_QICH01000003.1"/>
</dbReference>